<proteinExistence type="predicted"/>
<dbReference type="KEGG" id="vg:19487136"/>
<evidence type="ECO:0000313" key="2">
    <source>
        <dbReference type="EMBL" id="CDN96823.1"/>
    </source>
</evidence>
<evidence type="ECO:0000256" key="1">
    <source>
        <dbReference type="SAM" id="Phobius"/>
    </source>
</evidence>
<keyword evidence="1" id="KW-0472">Membrane</keyword>
<dbReference type="Proteomes" id="UP000019788">
    <property type="component" value="Segment"/>
</dbReference>
<keyword evidence="1" id="KW-0812">Transmembrane</keyword>
<dbReference type="GeneID" id="19487136"/>
<name>X5KCA2_9CAUD</name>
<sequence length="100" mass="11206">MGMGSMRPGPAVRRLWSPLHLPRWRSAVTDVEILILLCLYIASSVAVLNGYMKWSSNNYTMQQTWMGLVIDILVMHVLTFSGMFALIGAVCIFFNLVGLL</sequence>
<feature type="transmembrane region" description="Helical" evidence="1">
    <location>
        <begin position="33"/>
        <end position="52"/>
    </location>
</feature>
<keyword evidence="1" id="KW-1133">Transmembrane helix</keyword>
<accession>X5KCA2</accession>
<dbReference type="RefSeq" id="YP_009031787.1">
    <property type="nucleotide sequence ID" value="NC_024140.1"/>
</dbReference>
<organism evidence="2 3">
    <name type="scientific">Pseudomonas phage vB_PaeP_C2-10_Ab09</name>
    <dbReference type="NCBI Taxonomy" id="1476391"/>
    <lineage>
        <taxon>Viruses</taxon>
        <taxon>Duplodnaviria</taxon>
        <taxon>Heunggongvirae</taxon>
        <taxon>Uroviricota</taxon>
        <taxon>Caudoviricetes</taxon>
        <taxon>Schitoviridae</taxon>
        <taxon>Migulavirinae</taxon>
        <taxon>Litunavirus</taxon>
        <taxon>Litunavirus Ab09</taxon>
    </lineage>
</organism>
<evidence type="ECO:0000313" key="3">
    <source>
        <dbReference type="Proteomes" id="UP000019788"/>
    </source>
</evidence>
<keyword evidence="3" id="KW-1185">Reference proteome</keyword>
<feature type="transmembrane region" description="Helical" evidence="1">
    <location>
        <begin position="72"/>
        <end position="97"/>
    </location>
</feature>
<gene>
    <name evidence="2" type="primary">ORF10</name>
</gene>
<dbReference type="EMBL" id="HG962375">
    <property type="protein sequence ID" value="CDN96823.1"/>
    <property type="molecule type" value="Genomic_DNA"/>
</dbReference>
<reference evidence="3" key="1">
    <citation type="journal article" date="2015" name="PLoS ONE">
        <title>Investigation of a Large Collection of Pseudomonas aeruginosa Bacteriophages Collected from a Single Environmental Source in Abidjan, Cote d'Ivoire.</title>
        <authorList>
            <person name="Essoh C."/>
            <person name="Latino L."/>
            <person name="Midoux C."/>
            <person name="Blouin Y."/>
            <person name="Loukou G."/>
            <person name="Nguetta S.P."/>
            <person name="Lathro S."/>
            <person name="Cablanmian A."/>
            <person name="Kouassi A.K."/>
            <person name="Vergnaud G."/>
            <person name="Pourcel C."/>
        </authorList>
    </citation>
    <scope>NUCLEOTIDE SEQUENCE [LARGE SCALE GENOMIC DNA]</scope>
</reference>
<protein>
    <submittedName>
        <fullName evidence="2">Uncharacterized protein</fullName>
    </submittedName>
</protein>